<reference evidence="1 2" key="1">
    <citation type="submission" date="2024-02" db="EMBL/GenBank/DDBJ databases">
        <title>Seven novel Bacillus-like species.</title>
        <authorList>
            <person name="Liu G."/>
        </authorList>
    </citation>
    <scope>NUCLEOTIDE SEQUENCE [LARGE SCALE GENOMIC DNA]</scope>
    <source>
        <strain evidence="1 2">FJAT-53654</strain>
    </source>
</reference>
<evidence type="ECO:0000313" key="1">
    <source>
        <dbReference type="EMBL" id="WXB87138.1"/>
    </source>
</evidence>
<protein>
    <recommendedName>
        <fullName evidence="3">Antitoxin</fullName>
    </recommendedName>
</protein>
<sequence length="45" mass="5306">MKKLKIIEDFRSASEVHDDVIKKTRGKNESVIKEAEKYLKETKKN</sequence>
<keyword evidence="2" id="KW-1185">Reference proteome</keyword>
<proteinExistence type="predicted"/>
<dbReference type="EMBL" id="CP147403">
    <property type="protein sequence ID" value="WXB87138.1"/>
    <property type="molecule type" value="Genomic_DNA"/>
</dbReference>
<evidence type="ECO:0000313" key="2">
    <source>
        <dbReference type="Proteomes" id="UP001368328"/>
    </source>
</evidence>
<name>A0ABZ2MP46_9BACI</name>
<dbReference type="Proteomes" id="UP001368328">
    <property type="component" value="Chromosome"/>
</dbReference>
<dbReference type="RefSeq" id="WP_338786397.1">
    <property type="nucleotide sequence ID" value="NZ_CP147403.1"/>
</dbReference>
<accession>A0ABZ2MP46</accession>
<organism evidence="1 2">
    <name type="scientific">Metabacillus rhizosphaerae</name>
    <dbReference type="NCBI Taxonomy" id="3117747"/>
    <lineage>
        <taxon>Bacteria</taxon>
        <taxon>Bacillati</taxon>
        <taxon>Bacillota</taxon>
        <taxon>Bacilli</taxon>
        <taxon>Bacillales</taxon>
        <taxon>Bacillaceae</taxon>
        <taxon>Metabacillus</taxon>
    </lineage>
</organism>
<gene>
    <name evidence="1" type="ORF">WCV66_18110</name>
</gene>
<evidence type="ECO:0008006" key="3">
    <source>
        <dbReference type="Google" id="ProtNLM"/>
    </source>
</evidence>